<keyword evidence="9" id="KW-0406">Ion transport</keyword>
<keyword evidence="4 15" id="KW-0812">Transmembrane</keyword>
<evidence type="ECO:0000313" key="16">
    <source>
        <dbReference type="EMBL" id="KAH7956952.1"/>
    </source>
</evidence>
<comment type="similarity">
    <text evidence="2 13">Belongs to the sodium:solute symporter (SSF) (TC 2.A.21) family.</text>
</comment>
<feature type="transmembrane region" description="Helical" evidence="15">
    <location>
        <begin position="138"/>
        <end position="162"/>
    </location>
</feature>
<evidence type="ECO:0000256" key="8">
    <source>
        <dbReference type="ARBA" id="ARBA00023053"/>
    </source>
</evidence>
<reference evidence="16" key="2">
    <citation type="submission" date="2021-09" db="EMBL/GenBank/DDBJ databases">
        <authorList>
            <person name="Jia N."/>
            <person name="Wang J."/>
            <person name="Shi W."/>
            <person name="Du L."/>
            <person name="Sun Y."/>
            <person name="Zhan W."/>
            <person name="Jiang J."/>
            <person name="Wang Q."/>
            <person name="Zhang B."/>
            <person name="Ji P."/>
            <person name="Sakyi L.B."/>
            <person name="Cui X."/>
            <person name="Yuan T."/>
            <person name="Jiang B."/>
            <person name="Yang W."/>
            <person name="Lam T.T.-Y."/>
            <person name="Chang Q."/>
            <person name="Ding S."/>
            <person name="Wang X."/>
            <person name="Zhu J."/>
            <person name="Ruan X."/>
            <person name="Zhao L."/>
            <person name="Wei J."/>
            <person name="Que T."/>
            <person name="Du C."/>
            <person name="Cheng J."/>
            <person name="Dai P."/>
            <person name="Han X."/>
            <person name="Huang E."/>
            <person name="Gao Y."/>
            <person name="Liu J."/>
            <person name="Shao H."/>
            <person name="Ye R."/>
            <person name="Li L."/>
            <person name="Wei W."/>
            <person name="Wang X."/>
            <person name="Wang C."/>
            <person name="Huo Q."/>
            <person name="Li W."/>
            <person name="Guo W."/>
            <person name="Chen H."/>
            <person name="Chen S."/>
            <person name="Zhou L."/>
            <person name="Zhou L."/>
            <person name="Ni X."/>
            <person name="Tian J."/>
            <person name="Zhou Y."/>
            <person name="Sheng Y."/>
            <person name="Liu T."/>
            <person name="Pan Y."/>
            <person name="Xia L."/>
            <person name="Li J."/>
            <person name="Zhao F."/>
            <person name="Cao W."/>
        </authorList>
    </citation>
    <scope>NUCLEOTIDE SEQUENCE</scope>
    <source>
        <strain evidence="16">Rsan-2018</strain>
        <tissue evidence="16">Larvae</tissue>
    </source>
</reference>
<dbReference type="InterPro" id="IPR038377">
    <property type="entry name" value="Na/Glc_symporter_sf"/>
</dbReference>
<dbReference type="CDD" id="cd11474">
    <property type="entry name" value="SLC5sbd_CHT"/>
    <property type="match status" value="1"/>
</dbReference>
<feature type="transmembrane region" description="Helical" evidence="15">
    <location>
        <begin position="336"/>
        <end position="358"/>
    </location>
</feature>
<dbReference type="InterPro" id="IPR052244">
    <property type="entry name" value="Choline_transporter"/>
</dbReference>
<protein>
    <recommendedName>
        <fullName evidence="18">High-affinity choline transporter 1</fullName>
    </recommendedName>
</protein>
<proteinExistence type="inferred from homology"/>
<feature type="compositionally biased region" description="Basic and acidic residues" evidence="14">
    <location>
        <begin position="627"/>
        <end position="645"/>
    </location>
</feature>
<feature type="transmembrane region" description="Helical" evidence="15">
    <location>
        <begin position="94"/>
        <end position="117"/>
    </location>
</feature>
<keyword evidence="5" id="KW-0769">Symport</keyword>
<feature type="transmembrane region" description="Helical" evidence="15">
    <location>
        <begin position="389"/>
        <end position="409"/>
    </location>
</feature>
<evidence type="ECO:0000256" key="1">
    <source>
        <dbReference type="ARBA" id="ARBA00004141"/>
    </source>
</evidence>
<keyword evidence="7 15" id="KW-1133">Transmembrane helix</keyword>
<keyword evidence="8" id="KW-0915">Sodium</keyword>
<evidence type="ECO:0000256" key="15">
    <source>
        <dbReference type="SAM" id="Phobius"/>
    </source>
</evidence>
<feature type="transmembrane region" description="Helical" evidence="15">
    <location>
        <begin position="415"/>
        <end position="437"/>
    </location>
</feature>
<comment type="caution">
    <text evidence="16">The sequence shown here is derived from an EMBL/GenBank/DDBJ whole genome shotgun (WGS) entry which is preliminary data.</text>
</comment>
<evidence type="ECO:0000256" key="5">
    <source>
        <dbReference type="ARBA" id="ARBA00022847"/>
    </source>
</evidence>
<keyword evidence="11" id="KW-0325">Glycoprotein</keyword>
<dbReference type="GO" id="GO:0005886">
    <property type="term" value="C:plasma membrane"/>
    <property type="evidence" value="ECO:0007669"/>
    <property type="project" value="TreeGrafter"/>
</dbReference>
<feature type="transmembrane region" description="Helical" evidence="15">
    <location>
        <begin position="64"/>
        <end position="82"/>
    </location>
</feature>
<evidence type="ECO:0000256" key="6">
    <source>
        <dbReference type="ARBA" id="ARBA00022979"/>
    </source>
</evidence>
<evidence type="ECO:0008006" key="18">
    <source>
        <dbReference type="Google" id="ProtNLM"/>
    </source>
</evidence>
<name>A0A9D4PWE7_RHISA</name>
<sequence>MAVDVVAMLLVVLYYCAVVTLGVWSSRKMNSDSSVQMSRLSTETRRKQDAAHFLMKLFIANRHLPLLLGVGSMTATWVGGGYLNGTAEAVYRHGILHCHAPLGYAVSLVLGGTFFASKMRATKPMTMLDPFQTRYGRWMALLLCFPAVVGEVFWTAAVLAALGDTAYAIMEVDVRFFIIASALVVFFYTSLGGVYVVTHTDVLQITSTTICLWICVPFCLHHQAVGLIGPPHDDWIGTIAHGEMSKLLDAFLMTAPHNVYARLMQVYFQRVLSCESDFDARMLSYLSAVGCIMLAIPPAVIGAVAKSANFTAAGYPGPYFLRNKDSNRVLPNSIRYLTSGLVSIMGLIGITAAIMSSADSSMLSASSMVTKNVYQSFIRPTASDVEVSLVLRIMVFAIGSWATYLALSVESVFDLWTLCSDFVYVLLFPQLICVLYFEGSNTYGSLLAFFVSLVFRWMCGEPLMNVPVILRLPLYDEESGQQVFPFRLTCMLIGLITQLLGSYCASLAFHSGWLPQRLDVFRCFAPTKSKPTDPGSALLPQGSESSPRNDVSANDNAPKGSRKTSAADGSSKARKTSAAEVKKPRKTTGDSASSKVGRQQSVPSQKDVETEAASRQAPEPTTAKSDLPNDSKKAESKPEPRRPSEPSKGPSKKERRSRSRVQIDVPASVVPKSDGEQPKEE</sequence>
<evidence type="ECO:0000256" key="3">
    <source>
        <dbReference type="ARBA" id="ARBA00022448"/>
    </source>
</evidence>
<dbReference type="GO" id="GO:0005307">
    <property type="term" value="F:choline:sodium symporter activity"/>
    <property type="evidence" value="ECO:0007669"/>
    <property type="project" value="TreeGrafter"/>
</dbReference>
<comment type="subcellular location">
    <subcellularLocation>
        <location evidence="1">Membrane</location>
        <topology evidence="1">Multi-pass membrane protein</topology>
    </subcellularLocation>
</comment>
<dbReference type="VEuPathDB" id="VectorBase:RSAN_025998"/>
<evidence type="ECO:0000256" key="7">
    <source>
        <dbReference type="ARBA" id="ARBA00022989"/>
    </source>
</evidence>
<feature type="transmembrane region" description="Helical" evidence="15">
    <location>
        <begin position="484"/>
        <end position="509"/>
    </location>
</feature>
<feature type="transmembrane region" description="Helical" evidence="15">
    <location>
        <begin position="174"/>
        <end position="197"/>
    </location>
</feature>
<dbReference type="InterPro" id="IPR001734">
    <property type="entry name" value="Na/solute_symporter"/>
</dbReference>
<feature type="region of interest" description="Disordered" evidence="14">
    <location>
        <begin position="529"/>
        <end position="681"/>
    </location>
</feature>
<dbReference type="PROSITE" id="PS50283">
    <property type="entry name" value="NA_SOLUT_SYMP_3"/>
    <property type="match status" value="1"/>
</dbReference>
<keyword evidence="6" id="KW-0530">Neurotransmitter biosynthesis</keyword>
<feature type="compositionally biased region" description="Polar residues" evidence="14">
    <location>
        <begin position="542"/>
        <end position="555"/>
    </location>
</feature>
<gene>
    <name evidence="16" type="ORF">HPB52_013917</name>
</gene>
<dbReference type="GO" id="GO:0008292">
    <property type="term" value="P:acetylcholine biosynthetic process"/>
    <property type="evidence" value="ECO:0007669"/>
    <property type="project" value="TreeGrafter"/>
</dbReference>
<feature type="compositionally biased region" description="Polar residues" evidence="14">
    <location>
        <begin position="589"/>
        <end position="604"/>
    </location>
</feature>
<keyword evidence="17" id="KW-1185">Reference proteome</keyword>
<feature type="transmembrane region" description="Helical" evidence="15">
    <location>
        <begin position="283"/>
        <end position="305"/>
    </location>
</feature>
<reference evidence="16" key="1">
    <citation type="journal article" date="2020" name="Cell">
        <title>Large-Scale Comparative Analyses of Tick Genomes Elucidate Their Genetic Diversity and Vector Capacities.</title>
        <authorList>
            <consortium name="Tick Genome and Microbiome Consortium (TIGMIC)"/>
            <person name="Jia N."/>
            <person name="Wang J."/>
            <person name="Shi W."/>
            <person name="Du L."/>
            <person name="Sun Y."/>
            <person name="Zhan W."/>
            <person name="Jiang J.F."/>
            <person name="Wang Q."/>
            <person name="Zhang B."/>
            <person name="Ji P."/>
            <person name="Bell-Sakyi L."/>
            <person name="Cui X.M."/>
            <person name="Yuan T.T."/>
            <person name="Jiang B.G."/>
            <person name="Yang W.F."/>
            <person name="Lam T.T."/>
            <person name="Chang Q.C."/>
            <person name="Ding S.J."/>
            <person name="Wang X.J."/>
            <person name="Zhu J.G."/>
            <person name="Ruan X.D."/>
            <person name="Zhao L."/>
            <person name="Wei J.T."/>
            <person name="Ye R.Z."/>
            <person name="Que T.C."/>
            <person name="Du C.H."/>
            <person name="Zhou Y.H."/>
            <person name="Cheng J.X."/>
            <person name="Dai P.F."/>
            <person name="Guo W.B."/>
            <person name="Han X.H."/>
            <person name="Huang E.J."/>
            <person name="Li L.F."/>
            <person name="Wei W."/>
            <person name="Gao Y.C."/>
            <person name="Liu J.Z."/>
            <person name="Shao H.Z."/>
            <person name="Wang X."/>
            <person name="Wang C.C."/>
            <person name="Yang T.C."/>
            <person name="Huo Q.B."/>
            <person name="Li W."/>
            <person name="Chen H.Y."/>
            <person name="Chen S.E."/>
            <person name="Zhou L.G."/>
            <person name="Ni X.B."/>
            <person name="Tian J.H."/>
            <person name="Sheng Y."/>
            <person name="Liu T."/>
            <person name="Pan Y.S."/>
            <person name="Xia L.Y."/>
            <person name="Li J."/>
            <person name="Zhao F."/>
            <person name="Cao W.C."/>
        </authorList>
    </citation>
    <scope>NUCLEOTIDE SEQUENCE</scope>
    <source>
        <strain evidence="16">Rsan-2018</strain>
    </source>
</reference>
<dbReference type="EMBL" id="JABSTV010001250">
    <property type="protein sequence ID" value="KAH7956952.1"/>
    <property type="molecule type" value="Genomic_DNA"/>
</dbReference>
<organism evidence="16 17">
    <name type="scientific">Rhipicephalus sanguineus</name>
    <name type="common">Brown dog tick</name>
    <name type="synonym">Ixodes sanguineus</name>
    <dbReference type="NCBI Taxonomy" id="34632"/>
    <lineage>
        <taxon>Eukaryota</taxon>
        <taxon>Metazoa</taxon>
        <taxon>Ecdysozoa</taxon>
        <taxon>Arthropoda</taxon>
        <taxon>Chelicerata</taxon>
        <taxon>Arachnida</taxon>
        <taxon>Acari</taxon>
        <taxon>Parasitiformes</taxon>
        <taxon>Ixodida</taxon>
        <taxon>Ixodoidea</taxon>
        <taxon>Ixodidae</taxon>
        <taxon>Rhipicephalinae</taxon>
        <taxon>Rhipicephalus</taxon>
        <taxon>Rhipicephalus</taxon>
    </lineage>
</organism>
<keyword evidence="3" id="KW-0813">Transport</keyword>
<feature type="transmembrane region" description="Helical" evidence="15">
    <location>
        <begin position="6"/>
        <end position="24"/>
    </location>
</feature>
<keyword evidence="10 15" id="KW-0472">Membrane</keyword>
<evidence type="ECO:0000256" key="9">
    <source>
        <dbReference type="ARBA" id="ARBA00023065"/>
    </source>
</evidence>
<keyword evidence="12" id="KW-0739">Sodium transport</keyword>
<evidence type="ECO:0000256" key="11">
    <source>
        <dbReference type="ARBA" id="ARBA00023180"/>
    </source>
</evidence>
<dbReference type="PANTHER" id="PTHR45897:SF4">
    <property type="entry name" value="HIGH-AFFINITY CHOLINE TRANSPORTER 1"/>
    <property type="match status" value="1"/>
</dbReference>
<dbReference type="Gene3D" id="1.20.1730.10">
    <property type="entry name" value="Sodium/glucose cotransporter"/>
    <property type="match status" value="1"/>
</dbReference>
<evidence type="ECO:0000256" key="4">
    <source>
        <dbReference type="ARBA" id="ARBA00022692"/>
    </source>
</evidence>
<dbReference type="PANTHER" id="PTHR45897">
    <property type="entry name" value="HIGH-AFFINITY CHOLINE TRANSPORTER 1"/>
    <property type="match status" value="1"/>
</dbReference>
<evidence type="ECO:0000313" key="17">
    <source>
        <dbReference type="Proteomes" id="UP000821837"/>
    </source>
</evidence>
<evidence type="ECO:0000256" key="12">
    <source>
        <dbReference type="ARBA" id="ARBA00023201"/>
    </source>
</evidence>
<dbReference type="Proteomes" id="UP000821837">
    <property type="component" value="Unassembled WGS sequence"/>
</dbReference>
<evidence type="ECO:0000256" key="14">
    <source>
        <dbReference type="SAM" id="MobiDB-lite"/>
    </source>
</evidence>
<evidence type="ECO:0000256" key="2">
    <source>
        <dbReference type="ARBA" id="ARBA00006434"/>
    </source>
</evidence>
<evidence type="ECO:0000256" key="13">
    <source>
        <dbReference type="RuleBase" id="RU362091"/>
    </source>
</evidence>
<dbReference type="Pfam" id="PF00474">
    <property type="entry name" value="SSF"/>
    <property type="match status" value="1"/>
</dbReference>
<accession>A0A9D4PWE7</accession>
<dbReference type="AlphaFoldDB" id="A0A9D4PWE7"/>
<evidence type="ECO:0000256" key="10">
    <source>
        <dbReference type="ARBA" id="ARBA00023136"/>
    </source>
</evidence>